<dbReference type="AlphaFoldDB" id="A0A1M6HEY8"/>
<sequence length="146" mass="16629">MERIQIDVAEPTAYQAMFALEGYLAKSNLSATQKNLIKIRSSQINGCAFCIDMHINEALKAGENPRRIYVLDGWRKTDWFSDDEIALLKMTEELTILSKDGLTEATYKDVLQHFDEQTFSQIVMAIVTINAWNRIAISTNKPLLQD</sequence>
<protein>
    <submittedName>
        <fullName evidence="2">Alkylhydroperoxidase AhpD family core domain-containing protein</fullName>
    </submittedName>
</protein>
<reference evidence="3" key="1">
    <citation type="submission" date="2016-11" db="EMBL/GenBank/DDBJ databases">
        <authorList>
            <person name="Varghese N."/>
            <person name="Submissions S."/>
        </authorList>
    </citation>
    <scope>NUCLEOTIDE SEQUENCE [LARGE SCALE GENOMIC DNA]</scope>
    <source>
        <strain evidence="3">DSM 22623</strain>
    </source>
</reference>
<dbReference type="Gene3D" id="1.20.1290.10">
    <property type="entry name" value="AhpD-like"/>
    <property type="match status" value="1"/>
</dbReference>
<dbReference type="Proteomes" id="UP000184432">
    <property type="component" value="Unassembled WGS sequence"/>
</dbReference>
<evidence type="ECO:0000313" key="2">
    <source>
        <dbReference type="EMBL" id="SHJ20782.1"/>
    </source>
</evidence>
<dbReference type="PANTHER" id="PTHR35446">
    <property type="entry name" value="SI:CH211-175M2.5"/>
    <property type="match status" value="1"/>
</dbReference>
<keyword evidence="3" id="KW-1185">Reference proteome</keyword>
<dbReference type="EMBL" id="FQYP01000006">
    <property type="protein sequence ID" value="SHJ20782.1"/>
    <property type="molecule type" value="Genomic_DNA"/>
</dbReference>
<dbReference type="InterPro" id="IPR029032">
    <property type="entry name" value="AhpD-like"/>
</dbReference>
<evidence type="ECO:0000313" key="3">
    <source>
        <dbReference type="Proteomes" id="UP000184432"/>
    </source>
</evidence>
<dbReference type="Pfam" id="PF02627">
    <property type="entry name" value="CMD"/>
    <property type="match status" value="1"/>
</dbReference>
<evidence type="ECO:0000259" key="1">
    <source>
        <dbReference type="Pfam" id="PF02627"/>
    </source>
</evidence>
<gene>
    <name evidence="2" type="ORF">SAMN04488508_106251</name>
</gene>
<keyword evidence="2" id="KW-0575">Peroxidase</keyword>
<proteinExistence type="predicted"/>
<organism evidence="2 3">
    <name type="scientific">Aquimarina spongiae</name>
    <dbReference type="NCBI Taxonomy" id="570521"/>
    <lineage>
        <taxon>Bacteria</taxon>
        <taxon>Pseudomonadati</taxon>
        <taxon>Bacteroidota</taxon>
        <taxon>Flavobacteriia</taxon>
        <taxon>Flavobacteriales</taxon>
        <taxon>Flavobacteriaceae</taxon>
        <taxon>Aquimarina</taxon>
    </lineage>
</organism>
<feature type="domain" description="Carboxymuconolactone decarboxylase-like" evidence="1">
    <location>
        <begin position="11"/>
        <end position="91"/>
    </location>
</feature>
<accession>A0A1M6HEY8</accession>
<dbReference type="InterPro" id="IPR004675">
    <property type="entry name" value="AhpD_core"/>
</dbReference>
<dbReference type="PANTHER" id="PTHR35446:SF2">
    <property type="entry name" value="CARBOXYMUCONOLACTONE DECARBOXYLASE-LIKE DOMAIN-CONTAINING PROTEIN"/>
    <property type="match status" value="1"/>
</dbReference>
<dbReference type="SUPFAM" id="SSF69118">
    <property type="entry name" value="AhpD-like"/>
    <property type="match status" value="1"/>
</dbReference>
<dbReference type="RefSeq" id="WP_073317170.1">
    <property type="nucleotide sequence ID" value="NZ_FQYP01000006.1"/>
</dbReference>
<dbReference type="NCBIfam" id="TIGR00778">
    <property type="entry name" value="ahpD_dom"/>
    <property type="match status" value="1"/>
</dbReference>
<dbReference type="OrthoDB" id="9801997at2"/>
<dbReference type="InterPro" id="IPR003779">
    <property type="entry name" value="CMD-like"/>
</dbReference>
<dbReference type="GO" id="GO:0051920">
    <property type="term" value="F:peroxiredoxin activity"/>
    <property type="evidence" value="ECO:0007669"/>
    <property type="project" value="InterPro"/>
</dbReference>
<name>A0A1M6HEY8_9FLAO</name>
<keyword evidence="2" id="KW-0560">Oxidoreductase</keyword>
<dbReference type="STRING" id="570521.SAMN04488508_106251"/>